<dbReference type="EMBL" id="BAUV01000007">
    <property type="protein sequence ID" value="GAE34382.1"/>
    <property type="molecule type" value="Genomic_DNA"/>
</dbReference>
<keyword evidence="1" id="KW-0812">Transmembrane</keyword>
<accession>W4QR31</accession>
<dbReference type="Proteomes" id="UP000018896">
    <property type="component" value="Unassembled WGS sequence"/>
</dbReference>
<dbReference type="Pfam" id="PF03009">
    <property type="entry name" value="GDPD"/>
    <property type="match status" value="1"/>
</dbReference>
<comment type="caution">
    <text evidence="3">The sequence shown here is derived from an EMBL/GenBank/DDBJ whole genome shotgun (WGS) entry which is preliminary data.</text>
</comment>
<proteinExistence type="predicted"/>
<dbReference type="PANTHER" id="PTHR46211">
    <property type="entry name" value="GLYCEROPHOSPHORYL DIESTER PHOSPHODIESTERASE"/>
    <property type="match status" value="1"/>
</dbReference>
<sequence length="288" mass="32523">MKQKKHTKKQTILIVFIVLLIAWGIGNLLPGEKRATKPFFNQDRPMIIAHQGGEHLAPSSTMAAFNQAVELGVDAIEFDIHITKDQHLVAIHDPTVDRTTDGVGRVDELSLEEIKELDAGFYFQDQKGEYSFRGRGEKILTVNEIFDEFSNSKMVIEIKDTNALESYELIVTKLWNLIVEYELEEKVLIASFDQEIIDMVDELAEGKVAISGGKSEVTQLVVLNKVFLNGLYKPSVDVIQIPTEEMIFDLTSKRLIKAANRKGLEVHYWTINDIEAMRYLLNQGASGL</sequence>
<evidence type="ECO:0000313" key="4">
    <source>
        <dbReference type="Proteomes" id="UP000018896"/>
    </source>
</evidence>
<keyword evidence="1" id="KW-0472">Membrane</keyword>
<gene>
    <name evidence="3" type="ORF">JCM9157_1434</name>
</gene>
<dbReference type="AlphaFoldDB" id="W4QR31"/>
<keyword evidence="1" id="KW-1133">Transmembrane helix</keyword>
<dbReference type="GO" id="GO:0006629">
    <property type="term" value="P:lipid metabolic process"/>
    <property type="evidence" value="ECO:0007669"/>
    <property type="project" value="InterPro"/>
</dbReference>
<protein>
    <submittedName>
        <fullName evidence="3">Glycerophosphoryl diester phosphodiesterase</fullName>
    </submittedName>
</protein>
<dbReference type="PANTHER" id="PTHR46211:SF1">
    <property type="entry name" value="GLYCEROPHOSPHODIESTER PHOSPHODIESTERASE, CYTOPLASMIC"/>
    <property type="match status" value="1"/>
</dbReference>
<dbReference type="GO" id="GO:0008081">
    <property type="term" value="F:phosphoric diester hydrolase activity"/>
    <property type="evidence" value="ECO:0007669"/>
    <property type="project" value="InterPro"/>
</dbReference>
<name>W4QR31_HALA3</name>
<evidence type="ECO:0000259" key="2">
    <source>
        <dbReference type="PROSITE" id="PS51704"/>
    </source>
</evidence>
<feature type="transmembrane region" description="Helical" evidence="1">
    <location>
        <begin position="12"/>
        <end position="29"/>
    </location>
</feature>
<dbReference type="RefSeq" id="WP_235714828.1">
    <property type="nucleotide sequence ID" value="NZ_BAUV01000007.1"/>
</dbReference>
<dbReference type="Gene3D" id="3.20.20.190">
    <property type="entry name" value="Phosphatidylinositol (PI) phosphodiesterase"/>
    <property type="match status" value="1"/>
</dbReference>
<dbReference type="InterPro" id="IPR030395">
    <property type="entry name" value="GP_PDE_dom"/>
</dbReference>
<dbReference type="CDD" id="cd08561">
    <property type="entry name" value="GDPD_cytoplasmic_ScUgpQ2_like"/>
    <property type="match status" value="1"/>
</dbReference>
<dbReference type="PROSITE" id="PS51704">
    <property type="entry name" value="GP_PDE"/>
    <property type="match status" value="1"/>
</dbReference>
<dbReference type="STRING" id="1236973.JCM9157_1434"/>
<feature type="domain" description="GP-PDE" evidence="2">
    <location>
        <begin position="45"/>
        <end position="288"/>
    </location>
</feature>
<keyword evidence="4" id="KW-1185">Reference proteome</keyword>
<dbReference type="SUPFAM" id="SSF51695">
    <property type="entry name" value="PLC-like phosphodiesterases"/>
    <property type="match status" value="1"/>
</dbReference>
<evidence type="ECO:0000256" key="1">
    <source>
        <dbReference type="SAM" id="Phobius"/>
    </source>
</evidence>
<evidence type="ECO:0000313" key="3">
    <source>
        <dbReference type="EMBL" id="GAE34382.1"/>
    </source>
</evidence>
<dbReference type="eggNOG" id="COG0584">
    <property type="taxonomic scope" value="Bacteria"/>
</dbReference>
<organism evidence="3 4">
    <name type="scientific">Halalkalibacter akibai (strain ATCC 43226 / DSM 21942 / CIP 109018 / JCM 9157 / 1139)</name>
    <name type="common">Bacillus akibai</name>
    <dbReference type="NCBI Taxonomy" id="1236973"/>
    <lineage>
        <taxon>Bacteria</taxon>
        <taxon>Bacillati</taxon>
        <taxon>Bacillota</taxon>
        <taxon>Bacilli</taxon>
        <taxon>Bacillales</taxon>
        <taxon>Bacillaceae</taxon>
        <taxon>Halalkalibacter</taxon>
    </lineage>
</organism>
<reference evidence="3 4" key="1">
    <citation type="journal article" date="2014" name="Genome Announc.">
        <title>Draft Genome Sequences of Three Alkaliphilic Bacillus Strains, Bacillus wakoensis JCM 9140T, Bacillus akibai JCM 9157T, and Bacillus hemicellulosilyticus JCM 9152T.</title>
        <authorList>
            <person name="Yuki M."/>
            <person name="Oshima K."/>
            <person name="Suda W."/>
            <person name="Oshida Y."/>
            <person name="Kitamura K."/>
            <person name="Iida T."/>
            <person name="Hattori M."/>
            <person name="Ohkuma M."/>
        </authorList>
    </citation>
    <scope>NUCLEOTIDE SEQUENCE [LARGE SCALE GENOMIC DNA]</scope>
    <source>
        <strain evidence="3 4">JCM 9157</strain>
    </source>
</reference>
<dbReference type="InterPro" id="IPR017946">
    <property type="entry name" value="PLC-like_Pdiesterase_TIM-brl"/>
</dbReference>